<evidence type="ECO:0000259" key="6">
    <source>
        <dbReference type="Pfam" id="PF06271"/>
    </source>
</evidence>
<keyword evidence="3" id="KW-0812">Transmembrane</keyword>
<protein>
    <recommendedName>
        <fullName evidence="6">RDD domain-containing protein</fullName>
    </recommendedName>
</protein>
<reference evidence="8" key="1">
    <citation type="journal article" date="2019" name="Int. J. Syst. Evol. Microbiol.">
        <title>The Global Catalogue of Microorganisms (GCM) 10K type strain sequencing project: providing services to taxonomists for standard genome sequencing and annotation.</title>
        <authorList>
            <consortium name="The Broad Institute Genomics Platform"/>
            <consortium name="The Broad Institute Genome Sequencing Center for Infectious Disease"/>
            <person name="Wu L."/>
            <person name="Ma J."/>
        </authorList>
    </citation>
    <scope>NUCLEOTIDE SEQUENCE [LARGE SCALE GENOMIC DNA]</scope>
    <source>
        <strain evidence="8">JCM 17342</strain>
    </source>
</reference>
<dbReference type="EMBL" id="BAABAL010000009">
    <property type="protein sequence ID" value="GAA4006251.1"/>
    <property type="molecule type" value="Genomic_DNA"/>
</dbReference>
<evidence type="ECO:0000313" key="7">
    <source>
        <dbReference type="EMBL" id="GAA4006251.1"/>
    </source>
</evidence>
<dbReference type="Pfam" id="PF06271">
    <property type="entry name" value="RDD"/>
    <property type="match status" value="1"/>
</dbReference>
<sequence length="171" mass="17765">MLLDRYPSVSSVLTATRTGALTHLVGALPPPGLTLDSVSTEPESVTHPGARFGFPAQGPGSLSGFGRRVLALVVDWLPAAAVGYFLTTNPSLSAIVVFAAVTVISHSLFGRTLGYAVAGLRLAKIDGLRPDPGRVLVRTLLLCLVVPAVVSDDDGRGLHDKVVSTAVLTTR</sequence>
<gene>
    <name evidence="7" type="ORF">GCM10022247_29960</name>
</gene>
<name>A0ABP7S457_9PSEU</name>
<keyword evidence="8" id="KW-1185">Reference proteome</keyword>
<dbReference type="PANTHER" id="PTHR36115:SF6">
    <property type="entry name" value="PROLINE-RICH ANTIGEN HOMOLOG"/>
    <property type="match status" value="1"/>
</dbReference>
<evidence type="ECO:0000256" key="5">
    <source>
        <dbReference type="ARBA" id="ARBA00023136"/>
    </source>
</evidence>
<evidence type="ECO:0000256" key="3">
    <source>
        <dbReference type="ARBA" id="ARBA00022692"/>
    </source>
</evidence>
<dbReference type="PANTHER" id="PTHR36115">
    <property type="entry name" value="PROLINE-RICH ANTIGEN HOMOLOG-RELATED"/>
    <property type="match status" value="1"/>
</dbReference>
<keyword evidence="2" id="KW-1003">Cell membrane</keyword>
<dbReference type="Proteomes" id="UP001501747">
    <property type="component" value="Unassembled WGS sequence"/>
</dbReference>
<keyword evidence="4" id="KW-1133">Transmembrane helix</keyword>
<comment type="caution">
    <text evidence="7">The sequence shown here is derived from an EMBL/GenBank/DDBJ whole genome shotgun (WGS) entry which is preliminary data.</text>
</comment>
<feature type="domain" description="RDD" evidence="6">
    <location>
        <begin position="74"/>
        <end position="161"/>
    </location>
</feature>
<organism evidence="7 8">
    <name type="scientific">Allokutzneria multivorans</name>
    <dbReference type="NCBI Taxonomy" id="1142134"/>
    <lineage>
        <taxon>Bacteria</taxon>
        <taxon>Bacillati</taxon>
        <taxon>Actinomycetota</taxon>
        <taxon>Actinomycetes</taxon>
        <taxon>Pseudonocardiales</taxon>
        <taxon>Pseudonocardiaceae</taxon>
        <taxon>Allokutzneria</taxon>
    </lineage>
</organism>
<proteinExistence type="predicted"/>
<evidence type="ECO:0000256" key="2">
    <source>
        <dbReference type="ARBA" id="ARBA00022475"/>
    </source>
</evidence>
<keyword evidence="5" id="KW-0472">Membrane</keyword>
<dbReference type="InterPro" id="IPR010432">
    <property type="entry name" value="RDD"/>
</dbReference>
<dbReference type="InterPro" id="IPR051791">
    <property type="entry name" value="Pra-immunoreactive"/>
</dbReference>
<evidence type="ECO:0000313" key="8">
    <source>
        <dbReference type="Proteomes" id="UP001501747"/>
    </source>
</evidence>
<evidence type="ECO:0000256" key="4">
    <source>
        <dbReference type="ARBA" id="ARBA00022989"/>
    </source>
</evidence>
<accession>A0ABP7S457</accession>
<evidence type="ECO:0000256" key="1">
    <source>
        <dbReference type="ARBA" id="ARBA00004651"/>
    </source>
</evidence>
<comment type="subcellular location">
    <subcellularLocation>
        <location evidence="1">Cell membrane</location>
        <topology evidence="1">Multi-pass membrane protein</topology>
    </subcellularLocation>
</comment>